<comment type="subcellular location">
    <subcellularLocation>
        <location evidence="1">Mitochondrion</location>
    </subcellularLocation>
</comment>
<name>A0A4S4D387_CAMSN</name>
<dbReference type="GO" id="GO:0005739">
    <property type="term" value="C:mitochondrion"/>
    <property type="evidence" value="ECO:0007669"/>
    <property type="project" value="UniProtKB-SubCell"/>
</dbReference>
<evidence type="ECO:0000256" key="3">
    <source>
        <dbReference type="ARBA" id="ARBA00022989"/>
    </source>
</evidence>
<evidence type="ECO:0000256" key="4">
    <source>
        <dbReference type="ARBA" id="ARBA00023136"/>
    </source>
</evidence>
<keyword evidence="4" id="KW-0472">Membrane</keyword>
<comment type="caution">
    <text evidence="6">The sequence shown here is derived from an EMBL/GenBank/DDBJ whole genome shotgun (WGS) entry which is preliminary data.</text>
</comment>
<dbReference type="PANTHER" id="PTHR12702:SF0">
    <property type="entry name" value="EXOCYST COMPLEX COMPONENT 6"/>
    <property type="match status" value="1"/>
</dbReference>
<evidence type="ECO:0000256" key="1">
    <source>
        <dbReference type="ARBA" id="ARBA00004173"/>
    </source>
</evidence>
<feature type="domain" description="HIG1" evidence="5">
    <location>
        <begin position="276"/>
        <end position="377"/>
    </location>
</feature>
<reference evidence="6 7" key="1">
    <citation type="journal article" date="2018" name="Proc. Natl. Acad. Sci. U.S.A.">
        <title>Draft genome sequence of Camellia sinensis var. sinensis provides insights into the evolution of the tea genome and tea quality.</title>
        <authorList>
            <person name="Wei C."/>
            <person name="Yang H."/>
            <person name="Wang S."/>
            <person name="Zhao J."/>
            <person name="Liu C."/>
            <person name="Gao L."/>
            <person name="Xia E."/>
            <person name="Lu Y."/>
            <person name="Tai Y."/>
            <person name="She G."/>
            <person name="Sun J."/>
            <person name="Cao H."/>
            <person name="Tong W."/>
            <person name="Gao Q."/>
            <person name="Li Y."/>
            <person name="Deng W."/>
            <person name="Jiang X."/>
            <person name="Wang W."/>
            <person name="Chen Q."/>
            <person name="Zhang S."/>
            <person name="Li H."/>
            <person name="Wu J."/>
            <person name="Wang P."/>
            <person name="Li P."/>
            <person name="Shi C."/>
            <person name="Zheng F."/>
            <person name="Jian J."/>
            <person name="Huang B."/>
            <person name="Shan D."/>
            <person name="Shi M."/>
            <person name="Fang C."/>
            <person name="Yue Y."/>
            <person name="Li F."/>
            <person name="Li D."/>
            <person name="Wei S."/>
            <person name="Han B."/>
            <person name="Jiang C."/>
            <person name="Yin Y."/>
            <person name="Xia T."/>
            <person name="Zhang Z."/>
            <person name="Bennetzen J.L."/>
            <person name="Zhao S."/>
            <person name="Wan X."/>
        </authorList>
    </citation>
    <scope>NUCLEOTIDE SEQUENCE [LARGE SCALE GENOMIC DNA]</scope>
    <source>
        <strain evidence="7">cv. Shuchazao</strain>
        <tissue evidence="6">Leaf</tissue>
    </source>
</reference>
<dbReference type="Proteomes" id="UP000306102">
    <property type="component" value="Unassembled WGS sequence"/>
</dbReference>
<evidence type="ECO:0000313" key="7">
    <source>
        <dbReference type="Proteomes" id="UP000306102"/>
    </source>
</evidence>
<dbReference type="InterPro" id="IPR007667">
    <property type="entry name" value="Hypoxia_induced_domain"/>
</dbReference>
<dbReference type="GO" id="GO:0006893">
    <property type="term" value="P:Golgi to plasma membrane transport"/>
    <property type="evidence" value="ECO:0007669"/>
    <property type="project" value="TreeGrafter"/>
</dbReference>
<evidence type="ECO:0000259" key="5">
    <source>
        <dbReference type="PROSITE" id="PS51503"/>
    </source>
</evidence>
<dbReference type="Pfam" id="PF04588">
    <property type="entry name" value="HIG_1_N"/>
    <property type="match status" value="1"/>
</dbReference>
<proteinExistence type="predicted"/>
<keyword evidence="3" id="KW-1133">Transmembrane helix</keyword>
<dbReference type="GO" id="GO:0016020">
    <property type="term" value="C:membrane"/>
    <property type="evidence" value="ECO:0007669"/>
    <property type="project" value="TreeGrafter"/>
</dbReference>
<dbReference type="InterPro" id="IPR007225">
    <property type="entry name" value="EXOC6/Sec15"/>
</dbReference>
<keyword evidence="7" id="KW-1185">Reference proteome</keyword>
<dbReference type="InterPro" id="IPR048359">
    <property type="entry name" value="EXOC6_Sec15_N"/>
</dbReference>
<sequence>MKRQEQMTQEKQKLEVQEHVKQTSAMSLLFEAEKEAIHLVAFVWVYEPHASFVILALSKPCNCLLRAKELIINSAAAASKSYTETLESANEVGNALLLKLDELLESYSIKKNITEATKMSSNCVLVLDLCVKCNNHISEGRFYLALKTIDLIKKVYLQNIPVKALRMLIEERIPIIKSYIEKKVISQVIEDMLARQRKAEEQSYSRSEDFTYTLDVEEINEDFVLKFDLTPVYWAYHIHTCLGIPEQFRDYYYKNRLLQLNSDLQISSAQPFPKTDVVITRDDVKFVDLTCPSSAQLVPSAKKHSQTSFISFTTEKPGTLWASGIGASLAYSRAKTPLKPSLRLIHARMHAQALTLAVLSGAAVYHYYEKRLGEPSEK</sequence>
<dbReference type="STRING" id="542762.A0A4S4D387"/>
<dbReference type="PROSITE" id="PS51503">
    <property type="entry name" value="HIG1"/>
    <property type="match status" value="1"/>
</dbReference>
<evidence type="ECO:0000256" key="2">
    <source>
        <dbReference type="ARBA" id="ARBA00022692"/>
    </source>
</evidence>
<keyword evidence="2" id="KW-0812">Transmembrane</keyword>
<organism evidence="6 7">
    <name type="scientific">Camellia sinensis var. sinensis</name>
    <name type="common">China tea</name>
    <dbReference type="NCBI Taxonomy" id="542762"/>
    <lineage>
        <taxon>Eukaryota</taxon>
        <taxon>Viridiplantae</taxon>
        <taxon>Streptophyta</taxon>
        <taxon>Embryophyta</taxon>
        <taxon>Tracheophyta</taxon>
        <taxon>Spermatophyta</taxon>
        <taxon>Magnoliopsida</taxon>
        <taxon>eudicotyledons</taxon>
        <taxon>Gunneridae</taxon>
        <taxon>Pentapetalae</taxon>
        <taxon>asterids</taxon>
        <taxon>Ericales</taxon>
        <taxon>Theaceae</taxon>
        <taxon>Camellia</taxon>
    </lineage>
</organism>
<dbReference type="Pfam" id="PF20651">
    <property type="entry name" value="EXOC6_Sec15_N"/>
    <property type="match status" value="1"/>
</dbReference>
<protein>
    <recommendedName>
        <fullName evidence="5">HIG1 domain-containing protein</fullName>
    </recommendedName>
</protein>
<dbReference type="AlphaFoldDB" id="A0A4S4D387"/>
<dbReference type="GO" id="GO:0006886">
    <property type="term" value="P:intracellular protein transport"/>
    <property type="evidence" value="ECO:0007669"/>
    <property type="project" value="InterPro"/>
</dbReference>
<dbReference type="PANTHER" id="PTHR12702">
    <property type="entry name" value="SEC15"/>
    <property type="match status" value="1"/>
</dbReference>
<dbReference type="EMBL" id="SDRB02012978">
    <property type="protein sequence ID" value="THF96243.1"/>
    <property type="molecule type" value="Genomic_DNA"/>
</dbReference>
<accession>A0A4S4D387</accession>
<gene>
    <name evidence="6" type="ORF">TEA_010178</name>
</gene>
<dbReference type="GO" id="GO:0000145">
    <property type="term" value="C:exocyst"/>
    <property type="evidence" value="ECO:0007669"/>
    <property type="project" value="TreeGrafter"/>
</dbReference>
<evidence type="ECO:0000313" key="6">
    <source>
        <dbReference type="EMBL" id="THF96243.1"/>
    </source>
</evidence>
<dbReference type="GO" id="GO:0090522">
    <property type="term" value="P:vesicle tethering involved in exocytosis"/>
    <property type="evidence" value="ECO:0007669"/>
    <property type="project" value="InterPro"/>
</dbReference>